<dbReference type="RefSeq" id="WP_114745039.1">
    <property type="nucleotide sequence ID" value="NZ_QQAY01000003.1"/>
</dbReference>
<evidence type="ECO:0000256" key="8">
    <source>
        <dbReference type="ARBA" id="ARBA00023136"/>
    </source>
</evidence>
<gene>
    <name evidence="12" type="ORF">DFR59_103224</name>
</gene>
<evidence type="ECO:0000256" key="4">
    <source>
        <dbReference type="ARBA" id="ARBA00022475"/>
    </source>
</evidence>
<keyword evidence="3 9" id="KW-0813">Transport</keyword>
<evidence type="ECO:0000256" key="9">
    <source>
        <dbReference type="RuleBase" id="RU003923"/>
    </source>
</evidence>
<name>A0A370GK56_9BACI</name>
<evidence type="ECO:0000256" key="3">
    <source>
        <dbReference type="ARBA" id="ARBA00022448"/>
    </source>
</evidence>
<sequence>MPVFQYRGRDRRGSIVKGKISAINHREAVGNLKERGISIRNIEELKGIFYKEIKFGLDKVKFKHLVIYIRQFSTLIKAGITIVDATKILAQQTDNKQLRRVLFEMEEDIRSGMSFSEAAEKHKSIFPPIFINMMKAGEAGGQMEEILDRLAVYFEKQNAIRQKVRAAMTYPAILGGISIGVVIFMLTVILPRFASMFSSFGSKLPPLTAFLLNLSDFFHTFWWVGLLLLILAGTGFYYFKNKTNNGTYWVDYVILRIPIFGKIMQKAILARLTRTLSSLFSATVPIMQSLTIVQKAVGNEVISRVLHESKMSLEKGKSIAEPMQDHWAFPVFVSRMISIGEQSGTLDYMLDKVADFYEAEVDQATEQLKSLLEPVLIVFLAAVVGTIVAAIAIPMFDIFNHIQ</sequence>
<evidence type="ECO:0000313" key="12">
    <source>
        <dbReference type="EMBL" id="RDI44158.1"/>
    </source>
</evidence>
<dbReference type="InterPro" id="IPR042094">
    <property type="entry name" value="T2SS_GspF_sf"/>
</dbReference>
<keyword evidence="4" id="KW-1003">Cell membrane</keyword>
<dbReference type="InterPro" id="IPR001992">
    <property type="entry name" value="T2SS_GspF/T4SS_PilC_CS"/>
</dbReference>
<dbReference type="InterPro" id="IPR003004">
    <property type="entry name" value="GspF/PilC"/>
</dbReference>
<keyword evidence="5" id="KW-0997">Cell inner membrane</keyword>
<feature type="domain" description="Type II secretion system protein GspF" evidence="11">
    <location>
        <begin position="68"/>
        <end position="191"/>
    </location>
</feature>
<keyword evidence="7 10" id="KW-1133">Transmembrane helix</keyword>
<dbReference type="FunFam" id="1.20.81.30:FF:000001">
    <property type="entry name" value="Type II secretion system protein F"/>
    <property type="match status" value="2"/>
</dbReference>
<accession>A0A370GK56</accession>
<organism evidence="12 13">
    <name type="scientific">Falsibacillus pallidus</name>
    <dbReference type="NCBI Taxonomy" id="493781"/>
    <lineage>
        <taxon>Bacteria</taxon>
        <taxon>Bacillati</taxon>
        <taxon>Bacillota</taxon>
        <taxon>Bacilli</taxon>
        <taxon>Bacillales</taxon>
        <taxon>Bacillaceae</taxon>
        <taxon>Falsibacillus</taxon>
    </lineage>
</organism>
<dbReference type="Pfam" id="PF00482">
    <property type="entry name" value="T2SSF"/>
    <property type="match status" value="2"/>
</dbReference>
<dbReference type="GO" id="GO:0009306">
    <property type="term" value="P:protein secretion"/>
    <property type="evidence" value="ECO:0007669"/>
    <property type="project" value="InterPro"/>
</dbReference>
<proteinExistence type="inferred from homology"/>
<comment type="caution">
    <text evidence="12">The sequence shown here is derived from an EMBL/GenBank/DDBJ whole genome shotgun (WGS) entry which is preliminary data.</text>
</comment>
<evidence type="ECO:0000259" key="11">
    <source>
        <dbReference type="Pfam" id="PF00482"/>
    </source>
</evidence>
<evidence type="ECO:0000256" key="5">
    <source>
        <dbReference type="ARBA" id="ARBA00022519"/>
    </source>
</evidence>
<evidence type="ECO:0000313" key="13">
    <source>
        <dbReference type="Proteomes" id="UP000255326"/>
    </source>
</evidence>
<keyword evidence="13" id="KW-1185">Reference proteome</keyword>
<keyword evidence="8 10" id="KW-0472">Membrane</keyword>
<dbReference type="Proteomes" id="UP000255326">
    <property type="component" value="Unassembled WGS sequence"/>
</dbReference>
<keyword evidence="6 9" id="KW-0812">Transmembrane</keyword>
<feature type="domain" description="Type II secretion system protein GspF" evidence="11">
    <location>
        <begin position="273"/>
        <end position="394"/>
    </location>
</feature>
<dbReference type="PANTHER" id="PTHR30012:SF0">
    <property type="entry name" value="TYPE II SECRETION SYSTEM PROTEIN F-RELATED"/>
    <property type="match status" value="1"/>
</dbReference>
<feature type="transmembrane region" description="Helical" evidence="10">
    <location>
        <begin position="375"/>
        <end position="396"/>
    </location>
</feature>
<evidence type="ECO:0000256" key="1">
    <source>
        <dbReference type="ARBA" id="ARBA00004429"/>
    </source>
</evidence>
<evidence type="ECO:0000256" key="7">
    <source>
        <dbReference type="ARBA" id="ARBA00022989"/>
    </source>
</evidence>
<dbReference type="OrthoDB" id="9805682at2"/>
<comment type="subcellular location">
    <subcellularLocation>
        <location evidence="1">Cell inner membrane</location>
        <topology evidence="1">Multi-pass membrane protein</topology>
    </subcellularLocation>
    <subcellularLocation>
        <location evidence="9">Cell membrane</location>
        <topology evidence="9">Multi-pass membrane protein</topology>
    </subcellularLocation>
</comment>
<comment type="similarity">
    <text evidence="2 9">Belongs to the GSP F family.</text>
</comment>
<dbReference type="PROSITE" id="PS00874">
    <property type="entry name" value="T2SP_F"/>
    <property type="match status" value="1"/>
</dbReference>
<dbReference type="PANTHER" id="PTHR30012">
    <property type="entry name" value="GENERAL SECRETION PATHWAY PROTEIN"/>
    <property type="match status" value="1"/>
</dbReference>
<dbReference type="GO" id="GO:0005886">
    <property type="term" value="C:plasma membrane"/>
    <property type="evidence" value="ECO:0007669"/>
    <property type="project" value="UniProtKB-SubCell"/>
</dbReference>
<dbReference type="InterPro" id="IPR018076">
    <property type="entry name" value="T2SS_GspF_dom"/>
</dbReference>
<protein>
    <submittedName>
        <fullName evidence="12">Type IV pilus assembly protein PilC</fullName>
    </submittedName>
</protein>
<dbReference type="Gene3D" id="1.20.81.30">
    <property type="entry name" value="Type II secretion system (T2SS), domain F"/>
    <property type="match status" value="2"/>
</dbReference>
<evidence type="ECO:0000256" key="10">
    <source>
        <dbReference type="SAM" id="Phobius"/>
    </source>
</evidence>
<evidence type="ECO:0000256" key="2">
    <source>
        <dbReference type="ARBA" id="ARBA00005745"/>
    </source>
</evidence>
<dbReference type="AlphaFoldDB" id="A0A370GK56"/>
<dbReference type="PRINTS" id="PR00812">
    <property type="entry name" value="BCTERIALGSPF"/>
</dbReference>
<feature type="transmembrane region" description="Helical" evidence="10">
    <location>
        <begin position="170"/>
        <end position="190"/>
    </location>
</feature>
<reference evidence="12 13" key="1">
    <citation type="submission" date="2018-07" db="EMBL/GenBank/DDBJ databases">
        <title>Genomic Encyclopedia of Type Strains, Phase IV (KMG-IV): sequencing the most valuable type-strain genomes for metagenomic binning, comparative biology and taxonomic classification.</title>
        <authorList>
            <person name="Goeker M."/>
        </authorList>
    </citation>
    <scope>NUCLEOTIDE SEQUENCE [LARGE SCALE GENOMIC DNA]</scope>
    <source>
        <strain evidence="12 13">DSM 25281</strain>
    </source>
</reference>
<dbReference type="EMBL" id="QQAY01000003">
    <property type="protein sequence ID" value="RDI44158.1"/>
    <property type="molecule type" value="Genomic_DNA"/>
</dbReference>
<evidence type="ECO:0000256" key="6">
    <source>
        <dbReference type="ARBA" id="ARBA00022692"/>
    </source>
</evidence>
<feature type="transmembrane region" description="Helical" evidence="10">
    <location>
        <begin position="220"/>
        <end position="239"/>
    </location>
</feature>